<protein>
    <submittedName>
        <fullName evidence="1">Uncharacterized protein</fullName>
    </submittedName>
</protein>
<keyword evidence="2" id="KW-1185">Reference proteome</keyword>
<accession>A0ABV0TI47</accession>
<reference evidence="1 2" key="1">
    <citation type="submission" date="2021-06" db="EMBL/GenBank/DDBJ databases">
        <authorList>
            <person name="Palmer J.M."/>
        </authorList>
    </citation>
    <scope>NUCLEOTIDE SEQUENCE [LARGE SCALE GENOMIC DNA]</scope>
    <source>
        <strain evidence="2">if_2019</strain>
        <tissue evidence="1">Muscle</tissue>
    </source>
</reference>
<organism evidence="1 2">
    <name type="scientific">Ilyodon furcidens</name>
    <name type="common">goldbreast splitfin</name>
    <dbReference type="NCBI Taxonomy" id="33524"/>
    <lineage>
        <taxon>Eukaryota</taxon>
        <taxon>Metazoa</taxon>
        <taxon>Chordata</taxon>
        <taxon>Craniata</taxon>
        <taxon>Vertebrata</taxon>
        <taxon>Euteleostomi</taxon>
        <taxon>Actinopterygii</taxon>
        <taxon>Neopterygii</taxon>
        <taxon>Teleostei</taxon>
        <taxon>Neoteleostei</taxon>
        <taxon>Acanthomorphata</taxon>
        <taxon>Ovalentaria</taxon>
        <taxon>Atherinomorphae</taxon>
        <taxon>Cyprinodontiformes</taxon>
        <taxon>Goodeidae</taxon>
        <taxon>Ilyodon</taxon>
    </lineage>
</organism>
<name>A0ABV0TI47_9TELE</name>
<dbReference type="Proteomes" id="UP001482620">
    <property type="component" value="Unassembled WGS sequence"/>
</dbReference>
<comment type="caution">
    <text evidence="1">The sequence shown here is derived from an EMBL/GenBank/DDBJ whole genome shotgun (WGS) entry which is preliminary data.</text>
</comment>
<evidence type="ECO:0000313" key="1">
    <source>
        <dbReference type="EMBL" id="MEQ2232563.1"/>
    </source>
</evidence>
<sequence>MHVDTLIFVQSTFHNSLSSVSWTASVSSGWMFRITDLKVNLHPNLKAFAEAFEMLSFRVSMYLAPSIFLSTLTSFRPPKDKHPHSMMLPPPCFIVRGRVQSVRFYHMLARKFSFGLL</sequence>
<gene>
    <name evidence="1" type="ORF">ILYODFUR_012742</name>
</gene>
<evidence type="ECO:0000313" key="2">
    <source>
        <dbReference type="Proteomes" id="UP001482620"/>
    </source>
</evidence>
<dbReference type="EMBL" id="JAHRIQ010035767">
    <property type="protein sequence ID" value="MEQ2232563.1"/>
    <property type="molecule type" value="Genomic_DNA"/>
</dbReference>
<proteinExistence type="predicted"/>